<evidence type="ECO:0000313" key="2">
    <source>
        <dbReference type="Proteomes" id="UP000008694"/>
    </source>
</evidence>
<reference evidence="2" key="1">
    <citation type="journal article" date="2011" name="Nat. Genet.">
        <title>The Arabidopsis lyrata genome sequence and the basis of rapid genome size change.</title>
        <authorList>
            <person name="Hu T.T."/>
            <person name="Pattyn P."/>
            <person name="Bakker E.G."/>
            <person name="Cao J."/>
            <person name="Cheng J.-F."/>
            <person name="Clark R.M."/>
            <person name="Fahlgren N."/>
            <person name="Fawcett J.A."/>
            <person name="Grimwood J."/>
            <person name="Gundlach H."/>
            <person name="Haberer G."/>
            <person name="Hollister J.D."/>
            <person name="Ossowski S."/>
            <person name="Ottilar R.P."/>
            <person name="Salamov A.A."/>
            <person name="Schneeberger K."/>
            <person name="Spannagl M."/>
            <person name="Wang X."/>
            <person name="Yang L."/>
            <person name="Nasrallah M.E."/>
            <person name="Bergelson J."/>
            <person name="Carrington J.C."/>
            <person name="Gaut B.S."/>
            <person name="Schmutz J."/>
            <person name="Mayer K.F.X."/>
            <person name="Van de Peer Y."/>
            <person name="Grigoriev I.V."/>
            <person name="Nordborg M."/>
            <person name="Weigel D."/>
            <person name="Guo Y.-L."/>
        </authorList>
    </citation>
    <scope>NUCLEOTIDE SEQUENCE [LARGE SCALE GENOMIC DNA]</scope>
    <source>
        <strain evidence="2">cv. MN47</strain>
    </source>
</reference>
<sequence length="73" mass="8385">MVTPWSECWCSELTALWRWKLSVLTESGMARVVTKPCEERTKLLDCCRSLVVVKELCWGLRESPEVGLRVGSR</sequence>
<proteinExistence type="predicted"/>
<name>D7KFP0_ARALL</name>
<accession>D7KFP0</accession>
<protein>
    <submittedName>
        <fullName evidence="1">Predicted protein</fullName>
    </submittedName>
</protein>
<evidence type="ECO:0000313" key="1">
    <source>
        <dbReference type="EMBL" id="EFH69902.1"/>
    </source>
</evidence>
<dbReference type="Proteomes" id="UP000008694">
    <property type="component" value="Unassembled WGS sequence"/>
</dbReference>
<dbReference type="AlphaFoldDB" id="D7KFP0"/>
<organism evidence="2">
    <name type="scientific">Arabidopsis lyrata subsp. lyrata</name>
    <name type="common">Lyre-leaved rock-cress</name>
    <dbReference type="NCBI Taxonomy" id="81972"/>
    <lineage>
        <taxon>Eukaryota</taxon>
        <taxon>Viridiplantae</taxon>
        <taxon>Streptophyta</taxon>
        <taxon>Embryophyta</taxon>
        <taxon>Tracheophyta</taxon>
        <taxon>Spermatophyta</taxon>
        <taxon>Magnoliopsida</taxon>
        <taxon>eudicotyledons</taxon>
        <taxon>Gunneridae</taxon>
        <taxon>Pentapetalae</taxon>
        <taxon>rosids</taxon>
        <taxon>malvids</taxon>
        <taxon>Brassicales</taxon>
        <taxon>Brassicaceae</taxon>
        <taxon>Camelineae</taxon>
        <taxon>Arabidopsis</taxon>
    </lineage>
</organism>
<dbReference type="HOGENOM" id="CLU_2708180_0_0_1"/>
<dbReference type="Gramene" id="Al_scaffold_0001_3159">
    <property type="protein sequence ID" value="Al_scaffold_0001_3159"/>
    <property type="gene ID" value="Al_scaffold_0001_3159"/>
</dbReference>
<dbReference type="EMBL" id="GL348713">
    <property type="protein sequence ID" value="EFH69902.1"/>
    <property type="molecule type" value="Genomic_DNA"/>
</dbReference>
<gene>
    <name evidence="1" type="ORF">ARALYDRAFT_680836</name>
</gene>
<keyword evidence="2" id="KW-1185">Reference proteome</keyword>